<keyword evidence="4" id="KW-1185">Reference proteome</keyword>
<evidence type="ECO:0000259" key="2">
    <source>
        <dbReference type="Pfam" id="PF00685"/>
    </source>
</evidence>
<dbReference type="InterPro" id="IPR027417">
    <property type="entry name" value="P-loop_NTPase"/>
</dbReference>
<dbReference type="RefSeq" id="WP_346762530.1">
    <property type="nucleotide sequence ID" value="NZ_JAUJEB010000014.1"/>
</dbReference>
<keyword evidence="1" id="KW-0472">Membrane</keyword>
<feature type="transmembrane region" description="Helical" evidence="1">
    <location>
        <begin position="100"/>
        <end position="120"/>
    </location>
</feature>
<protein>
    <submittedName>
        <fullName evidence="3">Sulfotransferase</fullName>
    </submittedName>
</protein>
<proteinExistence type="predicted"/>
<keyword evidence="1" id="KW-0812">Transmembrane</keyword>
<dbReference type="Proteomes" id="UP001172083">
    <property type="component" value="Unassembled WGS sequence"/>
</dbReference>
<dbReference type="SUPFAM" id="SSF52540">
    <property type="entry name" value="P-loop containing nucleoside triphosphate hydrolases"/>
    <property type="match status" value="1"/>
</dbReference>
<evidence type="ECO:0000313" key="3">
    <source>
        <dbReference type="EMBL" id="MDN5217193.1"/>
    </source>
</evidence>
<accession>A0ABT8LI26</accession>
<gene>
    <name evidence="3" type="ORF">QQ020_34290</name>
</gene>
<feature type="transmembrane region" description="Helical" evidence="1">
    <location>
        <begin position="167"/>
        <end position="187"/>
    </location>
</feature>
<organism evidence="3 4">
    <name type="scientific">Agaribacillus aureus</name>
    <dbReference type="NCBI Taxonomy" id="3051825"/>
    <lineage>
        <taxon>Bacteria</taxon>
        <taxon>Pseudomonadati</taxon>
        <taxon>Bacteroidota</taxon>
        <taxon>Cytophagia</taxon>
        <taxon>Cytophagales</taxon>
        <taxon>Splendidivirgaceae</taxon>
        <taxon>Agaribacillus</taxon>
    </lineage>
</organism>
<keyword evidence="1" id="KW-1133">Transmembrane helix</keyword>
<feature type="domain" description="Sulfotransferase" evidence="2">
    <location>
        <begin position="169"/>
        <end position="427"/>
    </location>
</feature>
<reference evidence="3" key="1">
    <citation type="submission" date="2023-06" db="EMBL/GenBank/DDBJ databases">
        <title>Genomic of Agaribacillus aureum.</title>
        <authorList>
            <person name="Wang G."/>
        </authorList>
    </citation>
    <scope>NUCLEOTIDE SEQUENCE</scope>
    <source>
        <strain evidence="3">BMA12</strain>
    </source>
</reference>
<name>A0ABT8LI26_9BACT</name>
<dbReference type="EMBL" id="JAUJEB010000014">
    <property type="protein sequence ID" value="MDN5217193.1"/>
    <property type="molecule type" value="Genomic_DNA"/>
</dbReference>
<evidence type="ECO:0000313" key="4">
    <source>
        <dbReference type="Proteomes" id="UP001172083"/>
    </source>
</evidence>
<feature type="transmembrane region" description="Helical" evidence="1">
    <location>
        <begin position="6"/>
        <end position="21"/>
    </location>
</feature>
<sequence length="466" mass="54176">MIYLSIIFFSSVILSTGLILSRKSFFKLAENTLGLLNTLLDSNEDELIKQKALIRGLTKLLSSLFKFILFIGLTVALAVLPTLAFISFDTSAFKDLDFRSVGFYAVLIIGSLVPFVIFSFQKPKGDYSEWSVLLHKIILNNYNISKYLFSVEKGLFRRKTRELKNDFWIISGLARSGTTALTTLLFRSDKFHSLSYANVPFLLTPNLWRLFYRPSNARLKERSHGDKVMIGHNTVEALEEFFFKAFLLDSFVKKDTLIAHDIDDDTYRNYLIYQNLLKPSRKPDSTYIAKNNNFLLRYQSIRKFNPDFKVFFLFRDPVNHAHSLLKQHQRFSKFQKEDPFTLEYMNWLGHHEFGLNLKSFKFPSSKITDDHPPESINYWLISWINYYSHILEIMHDENVFLIHYSDFLQTPEKLIASLSAITNLKINIDQIAPFKNTNHYSGEVDIGLQDQAQAIFNQLVARKVVV</sequence>
<dbReference type="Pfam" id="PF00685">
    <property type="entry name" value="Sulfotransfer_1"/>
    <property type="match status" value="1"/>
</dbReference>
<dbReference type="Gene3D" id="3.40.50.300">
    <property type="entry name" value="P-loop containing nucleotide triphosphate hydrolases"/>
    <property type="match status" value="1"/>
</dbReference>
<comment type="caution">
    <text evidence="3">The sequence shown here is derived from an EMBL/GenBank/DDBJ whole genome shotgun (WGS) entry which is preliminary data.</text>
</comment>
<evidence type="ECO:0000256" key="1">
    <source>
        <dbReference type="SAM" id="Phobius"/>
    </source>
</evidence>
<feature type="transmembrane region" description="Helical" evidence="1">
    <location>
        <begin position="64"/>
        <end position="88"/>
    </location>
</feature>
<dbReference type="InterPro" id="IPR000863">
    <property type="entry name" value="Sulfotransferase_dom"/>
</dbReference>